<evidence type="ECO:0000256" key="5">
    <source>
        <dbReference type="SAM" id="Phobius"/>
    </source>
</evidence>
<dbReference type="Proteomes" id="UP000290365">
    <property type="component" value="Chromosome"/>
</dbReference>
<keyword evidence="8" id="KW-1185">Reference proteome</keyword>
<dbReference type="EMBL" id="CP035758">
    <property type="protein sequence ID" value="QBD79155.1"/>
    <property type="molecule type" value="Genomic_DNA"/>
</dbReference>
<dbReference type="SUPFAM" id="SSF144091">
    <property type="entry name" value="Rhomboid-like"/>
    <property type="match status" value="1"/>
</dbReference>
<protein>
    <submittedName>
        <fullName evidence="7">Rhomboid family intramembrane serine protease</fullName>
    </submittedName>
</protein>
<feature type="transmembrane region" description="Helical" evidence="5">
    <location>
        <begin position="33"/>
        <end position="54"/>
    </location>
</feature>
<dbReference type="RefSeq" id="WP_129890208.1">
    <property type="nucleotide sequence ID" value="NZ_CP035758.1"/>
</dbReference>
<organism evidence="7 8">
    <name type="scientific">Ktedonosporobacter rubrisoli</name>
    <dbReference type="NCBI Taxonomy" id="2509675"/>
    <lineage>
        <taxon>Bacteria</taxon>
        <taxon>Bacillati</taxon>
        <taxon>Chloroflexota</taxon>
        <taxon>Ktedonobacteria</taxon>
        <taxon>Ktedonobacterales</taxon>
        <taxon>Ktedonosporobacteraceae</taxon>
        <taxon>Ktedonosporobacter</taxon>
    </lineage>
</organism>
<evidence type="ECO:0000256" key="1">
    <source>
        <dbReference type="ARBA" id="ARBA00004141"/>
    </source>
</evidence>
<dbReference type="InterPro" id="IPR035952">
    <property type="entry name" value="Rhomboid-like_sf"/>
</dbReference>
<keyword evidence="7" id="KW-0378">Hydrolase</keyword>
<keyword evidence="3 5" id="KW-1133">Transmembrane helix</keyword>
<feature type="domain" description="Peptidase S54 rhomboid" evidence="6">
    <location>
        <begin position="1"/>
        <end position="139"/>
    </location>
</feature>
<dbReference type="GO" id="GO:0004252">
    <property type="term" value="F:serine-type endopeptidase activity"/>
    <property type="evidence" value="ECO:0007669"/>
    <property type="project" value="InterPro"/>
</dbReference>
<sequence>MFLHDGILHIGLNMLSLYFIGPAVEITYGKVRYLAIYLISGIMGGVLSLLISLFGDPAQAVVPILGASGAIFGIFGALGAFYLLNRKELGINGRGAIGNWLFWLGINLLIGFMPGSNIAVWAHVGGLVAGVILAIVLLPRQRFFRR</sequence>
<dbReference type="PANTHER" id="PTHR43731">
    <property type="entry name" value="RHOMBOID PROTEASE"/>
    <property type="match status" value="1"/>
</dbReference>
<keyword evidence="2 5" id="KW-0812">Transmembrane</keyword>
<name>A0A4P6JUU8_KTERU</name>
<dbReference type="GO" id="GO:0016020">
    <property type="term" value="C:membrane"/>
    <property type="evidence" value="ECO:0007669"/>
    <property type="project" value="UniProtKB-SubCell"/>
</dbReference>
<dbReference type="GO" id="GO:0006508">
    <property type="term" value="P:proteolysis"/>
    <property type="evidence" value="ECO:0007669"/>
    <property type="project" value="UniProtKB-KW"/>
</dbReference>
<reference evidence="7 8" key="1">
    <citation type="submission" date="2019-01" db="EMBL/GenBank/DDBJ databases">
        <title>Ktedonosporobacter rubrisoli SCAWS-G2.</title>
        <authorList>
            <person name="Huang Y."/>
            <person name="Yan B."/>
        </authorList>
    </citation>
    <scope>NUCLEOTIDE SEQUENCE [LARGE SCALE GENOMIC DNA]</scope>
    <source>
        <strain evidence="7 8">SCAWS-G2</strain>
    </source>
</reference>
<dbReference type="AlphaFoldDB" id="A0A4P6JUU8"/>
<gene>
    <name evidence="7" type="ORF">EPA93_25520</name>
</gene>
<evidence type="ECO:0000259" key="6">
    <source>
        <dbReference type="Pfam" id="PF01694"/>
    </source>
</evidence>
<feature type="transmembrane region" description="Helical" evidence="5">
    <location>
        <begin position="60"/>
        <end position="84"/>
    </location>
</feature>
<dbReference type="Gene3D" id="1.20.1540.10">
    <property type="entry name" value="Rhomboid-like"/>
    <property type="match status" value="1"/>
</dbReference>
<keyword evidence="4 5" id="KW-0472">Membrane</keyword>
<dbReference type="OrthoDB" id="9813074at2"/>
<evidence type="ECO:0000313" key="7">
    <source>
        <dbReference type="EMBL" id="QBD79155.1"/>
    </source>
</evidence>
<evidence type="ECO:0000256" key="2">
    <source>
        <dbReference type="ARBA" id="ARBA00022692"/>
    </source>
</evidence>
<evidence type="ECO:0000256" key="4">
    <source>
        <dbReference type="ARBA" id="ARBA00023136"/>
    </source>
</evidence>
<evidence type="ECO:0000313" key="8">
    <source>
        <dbReference type="Proteomes" id="UP000290365"/>
    </source>
</evidence>
<dbReference type="InterPro" id="IPR050925">
    <property type="entry name" value="Rhomboid_protease_S54"/>
</dbReference>
<dbReference type="PANTHER" id="PTHR43731:SF26">
    <property type="entry name" value="RHOMBOID-LIKE PROTEIN 10, CHLOROPLASTIC"/>
    <property type="match status" value="1"/>
</dbReference>
<evidence type="ECO:0000256" key="3">
    <source>
        <dbReference type="ARBA" id="ARBA00022989"/>
    </source>
</evidence>
<dbReference type="KEGG" id="kbs:EPA93_25520"/>
<feature type="transmembrane region" description="Helical" evidence="5">
    <location>
        <begin position="6"/>
        <end position="26"/>
    </location>
</feature>
<dbReference type="InterPro" id="IPR022764">
    <property type="entry name" value="Peptidase_S54_rhomboid_dom"/>
</dbReference>
<proteinExistence type="predicted"/>
<feature type="transmembrane region" description="Helical" evidence="5">
    <location>
        <begin position="96"/>
        <end position="114"/>
    </location>
</feature>
<comment type="subcellular location">
    <subcellularLocation>
        <location evidence="1">Membrane</location>
        <topology evidence="1">Multi-pass membrane protein</topology>
    </subcellularLocation>
</comment>
<dbReference type="Pfam" id="PF01694">
    <property type="entry name" value="Rhomboid"/>
    <property type="match status" value="1"/>
</dbReference>
<keyword evidence="7" id="KW-0645">Protease</keyword>
<feature type="transmembrane region" description="Helical" evidence="5">
    <location>
        <begin position="120"/>
        <end position="138"/>
    </location>
</feature>
<accession>A0A4P6JUU8</accession>